<sequence length="126" mass="14912">MDNDYIRQNEERKKARSKTKYYVKRRLLILLTLSAIIITAVVVNTNAKKEELIERQKVEKQVALELEDIKRDQDMLKTQVRKLEDDEYILKLARKEYFLSDEGEIIFTMPSDSGRSEKEIEKGSEE</sequence>
<comment type="caution">
    <text evidence="2">The sequence shown here is derived from an EMBL/GenBank/DDBJ whole genome shotgun (WGS) entry which is preliminary data.</text>
</comment>
<accession>A0A1C0YYH4</accession>
<reference evidence="2 3" key="1">
    <citation type="submission" date="2016-07" db="EMBL/GenBank/DDBJ databases">
        <title>Caryophanon latum genome sequencing.</title>
        <authorList>
            <person name="Verma A."/>
            <person name="Pal Y."/>
            <person name="Krishnamurthi S."/>
        </authorList>
    </citation>
    <scope>NUCLEOTIDE SEQUENCE [LARGE SCALE GENOMIC DNA]</scope>
    <source>
        <strain evidence="2 3">DSM 14151</strain>
    </source>
</reference>
<dbReference type="AlphaFoldDB" id="A0A1C0YYH4"/>
<organism evidence="2 3">
    <name type="scientific">Caryophanon latum</name>
    <dbReference type="NCBI Taxonomy" id="33977"/>
    <lineage>
        <taxon>Bacteria</taxon>
        <taxon>Bacillati</taxon>
        <taxon>Bacillota</taxon>
        <taxon>Bacilli</taxon>
        <taxon>Bacillales</taxon>
        <taxon>Caryophanaceae</taxon>
        <taxon>Caryophanon</taxon>
    </lineage>
</organism>
<dbReference type="Proteomes" id="UP000093482">
    <property type="component" value="Unassembled WGS sequence"/>
</dbReference>
<dbReference type="GO" id="GO:0051301">
    <property type="term" value="P:cell division"/>
    <property type="evidence" value="ECO:0007669"/>
    <property type="project" value="InterPro"/>
</dbReference>
<keyword evidence="1" id="KW-0472">Membrane</keyword>
<keyword evidence="1" id="KW-0812">Transmembrane</keyword>
<keyword evidence="3" id="KW-1185">Reference proteome</keyword>
<evidence type="ECO:0000313" key="3">
    <source>
        <dbReference type="Proteomes" id="UP000093482"/>
    </source>
</evidence>
<gene>
    <name evidence="2" type="ORF">A6K76_07540</name>
</gene>
<keyword evidence="1" id="KW-1133">Transmembrane helix</keyword>
<feature type="transmembrane region" description="Helical" evidence="1">
    <location>
        <begin position="27"/>
        <end position="47"/>
    </location>
</feature>
<evidence type="ECO:0000256" key="1">
    <source>
        <dbReference type="SAM" id="Phobius"/>
    </source>
</evidence>
<dbReference type="InterPro" id="IPR007060">
    <property type="entry name" value="FtsL/DivIC"/>
</dbReference>
<name>A0A1C0YYH4_9BACL</name>
<dbReference type="PANTHER" id="PTHR40027:SF1">
    <property type="entry name" value="CELL DIVISION PROTEIN DIVIC"/>
    <property type="match status" value="1"/>
</dbReference>
<evidence type="ECO:0000313" key="2">
    <source>
        <dbReference type="EMBL" id="OCS92239.1"/>
    </source>
</evidence>
<proteinExistence type="predicted"/>
<dbReference type="PANTHER" id="PTHR40027">
    <property type="entry name" value="CELL DIVISION PROTEIN DIVIC"/>
    <property type="match status" value="1"/>
</dbReference>
<dbReference type="EMBL" id="MATO01000018">
    <property type="protein sequence ID" value="OCS92239.1"/>
    <property type="molecule type" value="Genomic_DNA"/>
</dbReference>
<protein>
    <recommendedName>
        <fullName evidence="4">Cell division protein DIVIC</fullName>
    </recommendedName>
</protein>
<dbReference type="Pfam" id="PF04977">
    <property type="entry name" value="DivIC"/>
    <property type="match status" value="1"/>
</dbReference>
<dbReference type="InterPro" id="IPR039076">
    <property type="entry name" value="DivIC"/>
</dbReference>
<evidence type="ECO:0008006" key="4">
    <source>
        <dbReference type="Google" id="ProtNLM"/>
    </source>
</evidence>